<keyword evidence="3" id="KW-1185">Reference proteome</keyword>
<sequence length="569" mass="65156">MNMEPDIPISNRGIDIKPNDRLTELPNEIFSFILSFLSIRDAVKARVLSRRCRHVFPSIVYLEFDLHSVLGTNYKGRHSNEDSDISSEAQAKFAAGVDQFFEIYKGEKINSLRICFALGNEHACYVDRWIAFAIRRNTEKLDLDFSANQINSFHYFPGQLLPETLYDFPCQLLPEANTSQLKHLYLNSCNLRPAPHHVGRLTPLKTLDLENMVLDQSSAKSIFSGFLNLEWLRLKNISLPETFCIDAPSLHLETLILHDCYGVNKIEVSSIGLTTFEYIGRVKSFTFLNVPQLEKVHIRFMCAYLNGTQYMFNGLANDLPQLQTLSLVLTTVELLPVPTSISRFNHLKQLELFVMKSSDFDLLSLTSLLNAAPLLQKFHVSVSHQNLSYEVMRKRRGVIVILILGYLGLRIIVLELSFDQPLIDLGLGRNPVIVDCRRQYIDNRLSSPTPVIADAFHHRHCASLLTALYWGRFTGPRREQLYSKHVHFQLKEVEVLGFLGDSDEMELAIYVLNNAVSLERMILSPQRRLYHGGGKWTSSMCYSFRWEPKQAYDLLIKEKVNSHTNLIVS</sequence>
<evidence type="ECO:0000313" key="3">
    <source>
        <dbReference type="Proteomes" id="UP000626092"/>
    </source>
</evidence>
<reference evidence="2" key="1">
    <citation type="submission" date="2019-11" db="EMBL/GenBank/DDBJ databases">
        <authorList>
            <person name="Liu Y."/>
            <person name="Hou J."/>
            <person name="Li T.-Q."/>
            <person name="Guan C.-H."/>
            <person name="Wu X."/>
            <person name="Wu H.-Z."/>
            <person name="Ling F."/>
            <person name="Zhang R."/>
            <person name="Shi X.-G."/>
            <person name="Ren J.-P."/>
            <person name="Chen E.-F."/>
            <person name="Sun J.-M."/>
        </authorList>
    </citation>
    <scope>NUCLEOTIDE SEQUENCE</scope>
    <source>
        <strain evidence="2">Adult_tree_wgs_1</strain>
        <tissue evidence="2">Leaves</tissue>
    </source>
</reference>
<feature type="domain" description="F-box" evidence="1">
    <location>
        <begin position="19"/>
        <end position="64"/>
    </location>
</feature>
<dbReference type="Pfam" id="PF23622">
    <property type="entry name" value="LRR_At1g61320_AtMIF1"/>
    <property type="match status" value="1"/>
</dbReference>
<dbReference type="Pfam" id="PF00646">
    <property type="entry name" value="F-box"/>
    <property type="match status" value="1"/>
</dbReference>
<protein>
    <recommendedName>
        <fullName evidence="1">F-box domain-containing protein</fullName>
    </recommendedName>
</protein>
<proteinExistence type="predicted"/>
<name>A0A834G3B9_RHOSS</name>
<dbReference type="PANTHER" id="PTHR34145">
    <property type="entry name" value="OS02G0105600 PROTEIN"/>
    <property type="match status" value="1"/>
</dbReference>
<dbReference type="InterPro" id="IPR055357">
    <property type="entry name" value="LRR_At1g61320_AtMIF1"/>
</dbReference>
<organism evidence="2 3">
    <name type="scientific">Rhododendron simsii</name>
    <name type="common">Sims's rhododendron</name>
    <dbReference type="NCBI Taxonomy" id="118357"/>
    <lineage>
        <taxon>Eukaryota</taxon>
        <taxon>Viridiplantae</taxon>
        <taxon>Streptophyta</taxon>
        <taxon>Embryophyta</taxon>
        <taxon>Tracheophyta</taxon>
        <taxon>Spermatophyta</taxon>
        <taxon>Magnoliopsida</taxon>
        <taxon>eudicotyledons</taxon>
        <taxon>Gunneridae</taxon>
        <taxon>Pentapetalae</taxon>
        <taxon>asterids</taxon>
        <taxon>Ericales</taxon>
        <taxon>Ericaceae</taxon>
        <taxon>Ericoideae</taxon>
        <taxon>Rhodoreae</taxon>
        <taxon>Rhododendron</taxon>
    </lineage>
</organism>
<dbReference type="InterPro" id="IPR006566">
    <property type="entry name" value="FBD"/>
</dbReference>
<dbReference type="SUPFAM" id="SSF81383">
    <property type="entry name" value="F-box domain"/>
    <property type="match status" value="1"/>
</dbReference>
<dbReference type="InterPro" id="IPR036047">
    <property type="entry name" value="F-box-like_dom_sf"/>
</dbReference>
<dbReference type="PROSITE" id="PS50181">
    <property type="entry name" value="FBOX"/>
    <property type="match status" value="1"/>
</dbReference>
<dbReference type="OrthoDB" id="1932213at2759"/>
<dbReference type="EMBL" id="WJXA01000013">
    <property type="protein sequence ID" value="KAF7120781.1"/>
    <property type="molecule type" value="Genomic_DNA"/>
</dbReference>
<dbReference type="Proteomes" id="UP000626092">
    <property type="component" value="Unassembled WGS sequence"/>
</dbReference>
<dbReference type="InterPro" id="IPR001810">
    <property type="entry name" value="F-box_dom"/>
</dbReference>
<dbReference type="Pfam" id="PF08387">
    <property type="entry name" value="FBD"/>
    <property type="match status" value="1"/>
</dbReference>
<evidence type="ECO:0000259" key="1">
    <source>
        <dbReference type="PROSITE" id="PS50181"/>
    </source>
</evidence>
<evidence type="ECO:0000313" key="2">
    <source>
        <dbReference type="EMBL" id="KAF7120781.1"/>
    </source>
</evidence>
<dbReference type="AlphaFoldDB" id="A0A834G3B9"/>
<comment type="caution">
    <text evidence="2">The sequence shown here is derived from an EMBL/GenBank/DDBJ whole genome shotgun (WGS) entry which is preliminary data.</text>
</comment>
<dbReference type="Gene3D" id="3.80.10.10">
    <property type="entry name" value="Ribonuclease Inhibitor"/>
    <property type="match status" value="1"/>
</dbReference>
<gene>
    <name evidence="2" type="ORF">RHSIM_Rhsim13G0226200</name>
</gene>
<accession>A0A834G3B9</accession>
<dbReference type="SUPFAM" id="SSF52047">
    <property type="entry name" value="RNI-like"/>
    <property type="match status" value="1"/>
</dbReference>
<dbReference type="PANTHER" id="PTHR34145:SF28">
    <property type="entry name" value="F-BOX DOMAIN-CONTAINING PROTEIN"/>
    <property type="match status" value="1"/>
</dbReference>
<dbReference type="InterPro" id="IPR053772">
    <property type="entry name" value="At1g61320/At1g61330-like"/>
</dbReference>
<dbReference type="InterPro" id="IPR032675">
    <property type="entry name" value="LRR_dom_sf"/>
</dbReference>